<keyword evidence="2" id="KW-0472">Membrane</keyword>
<evidence type="ECO:0000313" key="3">
    <source>
        <dbReference type="EMBL" id="QDT60235.1"/>
    </source>
</evidence>
<keyword evidence="2" id="KW-0812">Transmembrane</keyword>
<accession>A0A517SVT4</accession>
<feature type="transmembrane region" description="Helical" evidence="2">
    <location>
        <begin position="12"/>
        <end position="30"/>
    </location>
</feature>
<proteinExistence type="predicted"/>
<gene>
    <name evidence="3" type="ORF">SV7mr_27550</name>
</gene>
<name>A0A517SVT4_9BACT</name>
<dbReference type="AlphaFoldDB" id="A0A517SVT4"/>
<feature type="region of interest" description="Disordered" evidence="1">
    <location>
        <begin position="193"/>
        <end position="215"/>
    </location>
</feature>
<organism evidence="3 4">
    <name type="scientific">Stieleria bergensis</name>
    <dbReference type="NCBI Taxonomy" id="2528025"/>
    <lineage>
        <taxon>Bacteria</taxon>
        <taxon>Pseudomonadati</taxon>
        <taxon>Planctomycetota</taxon>
        <taxon>Planctomycetia</taxon>
        <taxon>Pirellulales</taxon>
        <taxon>Pirellulaceae</taxon>
        <taxon>Stieleria</taxon>
    </lineage>
</organism>
<dbReference type="RefSeq" id="WP_145272605.1">
    <property type="nucleotide sequence ID" value="NZ_CP036272.1"/>
</dbReference>
<evidence type="ECO:0000256" key="2">
    <source>
        <dbReference type="SAM" id="Phobius"/>
    </source>
</evidence>
<dbReference type="OrthoDB" id="285341at2"/>
<feature type="transmembrane region" description="Helical" evidence="2">
    <location>
        <begin position="87"/>
        <end position="106"/>
    </location>
</feature>
<keyword evidence="2" id="KW-1133">Transmembrane helix</keyword>
<dbReference type="Proteomes" id="UP000315003">
    <property type="component" value="Chromosome"/>
</dbReference>
<evidence type="ECO:0000256" key="1">
    <source>
        <dbReference type="SAM" id="MobiDB-lite"/>
    </source>
</evidence>
<evidence type="ECO:0000313" key="4">
    <source>
        <dbReference type="Proteomes" id="UP000315003"/>
    </source>
</evidence>
<dbReference type="PROSITE" id="PS51257">
    <property type="entry name" value="PROKAR_LIPOPROTEIN"/>
    <property type="match status" value="1"/>
</dbReference>
<keyword evidence="4" id="KW-1185">Reference proteome</keyword>
<protein>
    <submittedName>
        <fullName evidence="3">Uncharacterized protein</fullName>
    </submittedName>
</protein>
<sequence length="215" mass="24436">MIRAESHAPFFRRFLYVFLGCFAFACWFLYDGLIGYPQQRVIAEAYEAIPEEDRAEQWPEVAKENGWSTLVPAKTSKEITHGIGQQFMFTVICSIMSVVVLMKFIAGQGAYIEGDSQVIRNHKGVEVPIESITSIDKHKWEDKGIAKIRYEVDGKQRTFVMDDFKFKREPMAELMEFAEAPLDPEAILGDLPQRDKVAANDAESAQERDGDESDV</sequence>
<dbReference type="EMBL" id="CP036272">
    <property type="protein sequence ID" value="QDT60235.1"/>
    <property type="molecule type" value="Genomic_DNA"/>
</dbReference>
<reference evidence="3 4" key="1">
    <citation type="submission" date="2019-02" db="EMBL/GenBank/DDBJ databases">
        <title>Deep-cultivation of Planctomycetes and their phenomic and genomic characterization uncovers novel biology.</title>
        <authorList>
            <person name="Wiegand S."/>
            <person name="Jogler M."/>
            <person name="Boedeker C."/>
            <person name="Pinto D."/>
            <person name="Vollmers J."/>
            <person name="Rivas-Marin E."/>
            <person name="Kohn T."/>
            <person name="Peeters S.H."/>
            <person name="Heuer A."/>
            <person name="Rast P."/>
            <person name="Oberbeckmann S."/>
            <person name="Bunk B."/>
            <person name="Jeske O."/>
            <person name="Meyerdierks A."/>
            <person name="Storesund J.E."/>
            <person name="Kallscheuer N."/>
            <person name="Luecker S."/>
            <person name="Lage O.M."/>
            <person name="Pohl T."/>
            <person name="Merkel B.J."/>
            <person name="Hornburger P."/>
            <person name="Mueller R.-W."/>
            <person name="Bruemmer F."/>
            <person name="Labrenz M."/>
            <person name="Spormann A.M."/>
            <person name="Op den Camp H."/>
            <person name="Overmann J."/>
            <person name="Amann R."/>
            <person name="Jetten M.S.M."/>
            <person name="Mascher T."/>
            <person name="Medema M.H."/>
            <person name="Devos D.P."/>
            <person name="Kaster A.-K."/>
            <person name="Ovreas L."/>
            <person name="Rohde M."/>
            <person name="Galperin M.Y."/>
            <person name="Jogler C."/>
        </authorList>
    </citation>
    <scope>NUCLEOTIDE SEQUENCE [LARGE SCALE GENOMIC DNA]</scope>
    <source>
        <strain evidence="3 4">SV_7m_r</strain>
    </source>
</reference>